<evidence type="ECO:0000256" key="3">
    <source>
        <dbReference type="ARBA" id="ARBA00022475"/>
    </source>
</evidence>
<feature type="transmembrane region" description="Helical" evidence="9">
    <location>
        <begin position="230"/>
        <end position="253"/>
    </location>
</feature>
<dbReference type="InterPro" id="IPR001851">
    <property type="entry name" value="ABC_transp_permease"/>
</dbReference>
<comment type="caution">
    <text evidence="10">The sequence shown here is derived from an EMBL/GenBank/DDBJ whole genome shotgun (WGS) entry which is preliminary data.</text>
</comment>
<keyword evidence="6 9" id="KW-1133">Transmembrane helix</keyword>
<keyword evidence="5" id="KW-0029">Amino-acid transport</keyword>
<evidence type="ECO:0000313" key="11">
    <source>
        <dbReference type="Proteomes" id="UP000032680"/>
    </source>
</evidence>
<evidence type="ECO:0000313" key="10">
    <source>
        <dbReference type="EMBL" id="GAN76394.1"/>
    </source>
</evidence>
<feature type="transmembrane region" description="Helical" evidence="9">
    <location>
        <begin position="42"/>
        <end position="59"/>
    </location>
</feature>
<feature type="transmembrane region" description="Helical" evidence="9">
    <location>
        <begin position="98"/>
        <end position="118"/>
    </location>
</feature>
<dbReference type="InterPro" id="IPR052157">
    <property type="entry name" value="BCAA_transport_permease"/>
</dbReference>
<dbReference type="GO" id="GO:0022857">
    <property type="term" value="F:transmembrane transporter activity"/>
    <property type="evidence" value="ECO:0007669"/>
    <property type="project" value="InterPro"/>
</dbReference>
<comment type="subcellular location">
    <subcellularLocation>
        <location evidence="1">Cell membrane</location>
        <topology evidence="1">Multi-pass membrane protein</topology>
    </subcellularLocation>
</comment>
<dbReference type="RefSeq" id="WP_048860193.1">
    <property type="nucleotide sequence ID" value="NZ_BANB01000088.1"/>
</dbReference>
<dbReference type="GO" id="GO:0006865">
    <property type="term" value="P:amino acid transport"/>
    <property type="evidence" value="ECO:0007669"/>
    <property type="project" value="UniProtKB-KW"/>
</dbReference>
<keyword evidence="2" id="KW-0813">Transport</keyword>
<dbReference type="PANTHER" id="PTHR11795">
    <property type="entry name" value="BRANCHED-CHAIN AMINO ACID TRANSPORT SYSTEM PERMEASE PROTEIN LIVH"/>
    <property type="match status" value="1"/>
</dbReference>
<dbReference type="OrthoDB" id="9807115at2"/>
<accession>A0A0D6P688</accession>
<dbReference type="CDD" id="cd06582">
    <property type="entry name" value="TM_PBP1_LivH_like"/>
    <property type="match status" value="1"/>
</dbReference>
<reference evidence="10 11" key="1">
    <citation type="submission" date="2012-11" db="EMBL/GenBank/DDBJ databases">
        <title>Whole genome sequence of Acidisphaera rubrifaciens HS-AP3.</title>
        <authorList>
            <person name="Azuma Y."/>
            <person name="Higashiura N."/>
            <person name="Hirakawa H."/>
            <person name="Matsushita K."/>
        </authorList>
    </citation>
    <scope>NUCLEOTIDE SEQUENCE [LARGE SCALE GENOMIC DNA]</scope>
    <source>
        <strain evidence="10 11">HS-AP3</strain>
    </source>
</reference>
<sequence length="294" mass="30416">MTFDPAYIILTTASLASIYGLLAIGISIIWSSLGMINMAHGFTFAFAGYGAWIAAHTLSASAPAVLLAGIAAGALSGLAIAGVAFIPLYDKPNFPLRSLIATLGISLLGAQALLYVFGPRVKALPRIFGYGRFHLFGIAITADKLGTIICAPVVLLAVLIWARTSRRGLQIRAMMQNPEGAALVGVGLRSTALAVMALTGGLAGLAAVLLSQTYYVSPYSGLTPLLKGMIVALAGGLGSIPGALIAAVCIGFVETLTAVTLGGKFVLITQFLFIIVVLLIRPRGIAGMLEQTRE</sequence>
<evidence type="ECO:0000256" key="7">
    <source>
        <dbReference type="ARBA" id="ARBA00023136"/>
    </source>
</evidence>
<dbReference type="EMBL" id="BANB01000088">
    <property type="protein sequence ID" value="GAN76394.1"/>
    <property type="molecule type" value="Genomic_DNA"/>
</dbReference>
<evidence type="ECO:0000256" key="9">
    <source>
        <dbReference type="SAM" id="Phobius"/>
    </source>
</evidence>
<comment type="similarity">
    <text evidence="8">Belongs to the binding-protein-dependent transport system permease family. LivHM subfamily.</text>
</comment>
<organism evidence="10 11">
    <name type="scientific">Acidisphaera rubrifaciens HS-AP3</name>
    <dbReference type="NCBI Taxonomy" id="1231350"/>
    <lineage>
        <taxon>Bacteria</taxon>
        <taxon>Pseudomonadati</taxon>
        <taxon>Pseudomonadota</taxon>
        <taxon>Alphaproteobacteria</taxon>
        <taxon>Acetobacterales</taxon>
        <taxon>Acetobacteraceae</taxon>
        <taxon>Acidisphaera</taxon>
    </lineage>
</organism>
<dbReference type="Pfam" id="PF02653">
    <property type="entry name" value="BPD_transp_2"/>
    <property type="match status" value="1"/>
</dbReference>
<dbReference type="GO" id="GO:0005886">
    <property type="term" value="C:plasma membrane"/>
    <property type="evidence" value="ECO:0007669"/>
    <property type="project" value="UniProtKB-SubCell"/>
</dbReference>
<evidence type="ECO:0000256" key="4">
    <source>
        <dbReference type="ARBA" id="ARBA00022692"/>
    </source>
</evidence>
<feature type="transmembrane region" description="Helical" evidence="9">
    <location>
        <begin position="138"/>
        <end position="162"/>
    </location>
</feature>
<feature type="transmembrane region" description="Helical" evidence="9">
    <location>
        <begin position="183"/>
        <end position="210"/>
    </location>
</feature>
<evidence type="ECO:0000256" key="2">
    <source>
        <dbReference type="ARBA" id="ARBA00022448"/>
    </source>
</evidence>
<gene>
    <name evidence="10" type="ORF">Asru_0088_17</name>
</gene>
<evidence type="ECO:0000256" key="5">
    <source>
        <dbReference type="ARBA" id="ARBA00022970"/>
    </source>
</evidence>
<feature type="transmembrane region" description="Helical" evidence="9">
    <location>
        <begin position="265"/>
        <end position="284"/>
    </location>
</feature>
<dbReference type="PANTHER" id="PTHR11795:SF445">
    <property type="entry name" value="AMINO ACID ABC TRANSPORTER PERMEASE PROTEIN"/>
    <property type="match status" value="1"/>
</dbReference>
<dbReference type="AlphaFoldDB" id="A0A0D6P688"/>
<keyword evidence="7 9" id="KW-0472">Membrane</keyword>
<feature type="transmembrane region" description="Helical" evidence="9">
    <location>
        <begin position="65"/>
        <end position="86"/>
    </location>
</feature>
<evidence type="ECO:0000256" key="6">
    <source>
        <dbReference type="ARBA" id="ARBA00022989"/>
    </source>
</evidence>
<evidence type="ECO:0000256" key="1">
    <source>
        <dbReference type="ARBA" id="ARBA00004651"/>
    </source>
</evidence>
<name>A0A0D6P688_9PROT</name>
<proteinExistence type="inferred from homology"/>
<keyword evidence="3" id="KW-1003">Cell membrane</keyword>
<feature type="transmembrane region" description="Helical" evidence="9">
    <location>
        <begin position="6"/>
        <end position="30"/>
    </location>
</feature>
<evidence type="ECO:0000256" key="8">
    <source>
        <dbReference type="ARBA" id="ARBA00037998"/>
    </source>
</evidence>
<keyword evidence="4 9" id="KW-0812">Transmembrane</keyword>
<keyword evidence="11" id="KW-1185">Reference proteome</keyword>
<protein>
    <submittedName>
        <fullName evidence="10">ABC transporter amino acid permease</fullName>
    </submittedName>
</protein>
<dbReference type="Proteomes" id="UP000032680">
    <property type="component" value="Unassembled WGS sequence"/>
</dbReference>